<feature type="transmembrane region" description="Helical" evidence="13">
    <location>
        <begin position="6"/>
        <end position="29"/>
    </location>
</feature>
<dbReference type="PANTHER" id="PTHR35864:SF1">
    <property type="entry name" value="ZINC METALLOPROTEASE YWHC-RELATED"/>
    <property type="match status" value="1"/>
</dbReference>
<dbReference type="InterPro" id="IPR008915">
    <property type="entry name" value="Peptidase_M50"/>
</dbReference>
<feature type="transmembrane region" description="Helical" evidence="13">
    <location>
        <begin position="181"/>
        <end position="200"/>
    </location>
</feature>
<dbReference type="GO" id="GO:0008237">
    <property type="term" value="F:metallopeptidase activity"/>
    <property type="evidence" value="ECO:0007669"/>
    <property type="project" value="UniProtKB-KW"/>
</dbReference>
<dbReference type="CDD" id="cd06158">
    <property type="entry name" value="S2P-M50_like_1"/>
    <property type="match status" value="1"/>
</dbReference>
<dbReference type="PANTHER" id="PTHR35864">
    <property type="entry name" value="ZINC METALLOPROTEASE MJ0611-RELATED"/>
    <property type="match status" value="1"/>
</dbReference>
<protein>
    <recommendedName>
        <fullName evidence="14">Peptidase M50 domain-containing protein</fullName>
    </recommendedName>
</protein>
<sequence>MFFNLILASPMMAIAWVAAIMLSLTVHEFSHALVGKWRGDRTAEHEGRLTLNPLAHVDPLGFLSLLLVGFGWAKPVPYNPYNLRNPAWDGVAIALAGPFSNLLLASMSAFALRFLVGSQIITQLNLLVVFLFFLILLNLGLAFFNFIPVHPLDGSKLFFALTDHPKYARLRFAVAHYGPQLLMALVVISLVTPFNVFFFVSAPTYAACDFLLSDHCQGFLGAVLGAI</sequence>
<keyword evidence="11" id="KW-0482">Metalloprotease</keyword>
<evidence type="ECO:0000256" key="9">
    <source>
        <dbReference type="ARBA" id="ARBA00022833"/>
    </source>
</evidence>
<dbReference type="Proteomes" id="UP000177885">
    <property type="component" value="Unassembled WGS sequence"/>
</dbReference>
<keyword evidence="12 13" id="KW-0472">Membrane</keyword>
<comment type="cofactor">
    <cofactor evidence="1">
        <name>Zn(2+)</name>
        <dbReference type="ChEBI" id="CHEBI:29105"/>
    </cofactor>
</comment>
<evidence type="ECO:0000256" key="3">
    <source>
        <dbReference type="ARBA" id="ARBA00007931"/>
    </source>
</evidence>
<evidence type="ECO:0000256" key="2">
    <source>
        <dbReference type="ARBA" id="ARBA00004651"/>
    </source>
</evidence>
<proteinExistence type="inferred from homology"/>
<dbReference type="InterPro" id="IPR044537">
    <property type="entry name" value="Rip2-like"/>
</dbReference>
<comment type="subcellular location">
    <subcellularLocation>
        <location evidence="2">Cell membrane</location>
        <topology evidence="2">Multi-pass membrane protein</topology>
    </subcellularLocation>
</comment>
<evidence type="ECO:0000259" key="14">
    <source>
        <dbReference type="Pfam" id="PF02163"/>
    </source>
</evidence>
<comment type="caution">
    <text evidence="15">The sequence shown here is derived from an EMBL/GenBank/DDBJ whole genome shotgun (WGS) entry which is preliminary data.</text>
</comment>
<evidence type="ECO:0000313" key="16">
    <source>
        <dbReference type="Proteomes" id="UP000177885"/>
    </source>
</evidence>
<comment type="similarity">
    <text evidence="3">Belongs to the peptidase M50B family.</text>
</comment>
<evidence type="ECO:0000256" key="13">
    <source>
        <dbReference type="SAM" id="Phobius"/>
    </source>
</evidence>
<evidence type="ECO:0000256" key="6">
    <source>
        <dbReference type="ARBA" id="ARBA00022692"/>
    </source>
</evidence>
<dbReference type="GO" id="GO:0006508">
    <property type="term" value="P:proteolysis"/>
    <property type="evidence" value="ECO:0007669"/>
    <property type="project" value="UniProtKB-KW"/>
</dbReference>
<evidence type="ECO:0000256" key="10">
    <source>
        <dbReference type="ARBA" id="ARBA00022989"/>
    </source>
</evidence>
<keyword evidence="6 13" id="KW-0812">Transmembrane</keyword>
<feature type="transmembrane region" description="Helical" evidence="13">
    <location>
        <begin position="124"/>
        <end position="147"/>
    </location>
</feature>
<dbReference type="STRING" id="1802385.A2856_04070"/>
<gene>
    <name evidence="15" type="ORF">A2856_04070</name>
</gene>
<keyword evidence="8" id="KW-0378">Hydrolase</keyword>
<evidence type="ECO:0000256" key="8">
    <source>
        <dbReference type="ARBA" id="ARBA00022801"/>
    </source>
</evidence>
<accession>A0A1F7TNM2</accession>
<keyword evidence="7" id="KW-0479">Metal-binding</keyword>
<evidence type="ECO:0000256" key="7">
    <source>
        <dbReference type="ARBA" id="ARBA00022723"/>
    </source>
</evidence>
<name>A0A1F7TNM2_9BACT</name>
<dbReference type="Pfam" id="PF02163">
    <property type="entry name" value="Peptidase_M50"/>
    <property type="match status" value="1"/>
</dbReference>
<keyword evidence="9" id="KW-0862">Zinc</keyword>
<evidence type="ECO:0000256" key="5">
    <source>
        <dbReference type="ARBA" id="ARBA00022670"/>
    </source>
</evidence>
<keyword evidence="5" id="KW-0645">Protease</keyword>
<reference evidence="15 16" key="1">
    <citation type="journal article" date="2016" name="Nat. Commun.">
        <title>Thousands of microbial genomes shed light on interconnected biogeochemical processes in an aquifer system.</title>
        <authorList>
            <person name="Anantharaman K."/>
            <person name="Brown C.T."/>
            <person name="Hug L.A."/>
            <person name="Sharon I."/>
            <person name="Castelle C.J."/>
            <person name="Probst A.J."/>
            <person name="Thomas B.C."/>
            <person name="Singh A."/>
            <person name="Wilkins M.J."/>
            <person name="Karaoz U."/>
            <person name="Brodie E.L."/>
            <person name="Williams K.H."/>
            <person name="Hubbard S.S."/>
            <person name="Banfield J.F."/>
        </authorList>
    </citation>
    <scope>NUCLEOTIDE SEQUENCE [LARGE SCALE GENOMIC DNA]</scope>
</reference>
<dbReference type="AlphaFoldDB" id="A0A1F7TNM2"/>
<dbReference type="EMBL" id="MGDT01000003">
    <property type="protein sequence ID" value="OGL67208.1"/>
    <property type="molecule type" value="Genomic_DNA"/>
</dbReference>
<organism evidence="15 16">
    <name type="scientific">Candidatus Uhrbacteria bacterium RIFCSPHIGHO2_01_FULL_63_20</name>
    <dbReference type="NCBI Taxonomy" id="1802385"/>
    <lineage>
        <taxon>Bacteria</taxon>
        <taxon>Candidatus Uhriibacteriota</taxon>
    </lineage>
</organism>
<feature type="domain" description="Peptidase M50" evidence="14">
    <location>
        <begin position="17"/>
        <end position="184"/>
    </location>
</feature>
<dbReference type="GO" id="GO:0005886">
    <property type="term" value="C:plasma membrane"/>
    <property type="evidence" value="ECO:0007669"/>
    <property type="project" value="UniProtKB-SubCell"/>
</dbReference>
<dbReference type="GO" id="GO:0046872">
    <property type="term" value="F:metal ion binding"/>
    <property type="evidence" value="ECO:0007669"/>
    <property type="project" value="UniProtKB-KW"/>
</dbReference>
<evidence type="ECO:0000313" key="15">
    <source>
        <dbReference type="EMBL" id="OGL67208.1"/>
    </source>
</evidence>
<dbReference type="InterPro" id="IPR052348">
    <property type="entry name" value="Metallopeptidase_M50B"/>
</dbReference>
<evidence type="ECO:0000256" key="12">
    <source>
        <dbReference type="ARBA" id="ARBA00023136"/>
    </source>
</evidence>
<keyword evidence="4" id="KW-1003">Cell membrane</keyword>
<evidence type="ECO:0000256" key="1">
    <source>
        <dbReference type="ARBA" id="ARBA00001947"/>
    </source>
</evidence>
<evidence type="ECO:0000256" key="4">
    <source>
        <dbReference type="ARBA" id="ARBA00022475"/>
    </source>
</evidence>
<feature type="transmembrane region" description="Helical" evidence="13">
    <location>
        <begin position="92"/>
        <end position="112"/>
    </location>
</feature>
<keyword evidence="10 13" id="KW-1133">Transmembrane helix</keyword>
<evidence type="ECO:0000256" key="11">
    <source>
        <dbReference type="ARBA" id="ARBA00023049"/>
    </source>
</evidence>